<dbReference type="RefSeq" id="WP_095030217.1">
    <property type="nucleotide sequence ID" value="NZ_NQKL01000014.1"/>
</dbReference>
<proteinExistence type="predicted"/>
<evidence type="ECO:0000313" key="3">
    <source>
        <dbReference type="EMBL" id="OZY40585.1"/>
    </source>
</evidence>
<reference evidence="3 4" key="1">
    <citation type="submission" date="2017-08" db="EMBL/GenBank/DDBJ databases">
        <title>Genomic and metabolic characterisation of spoilage-associated Pseudomonas species.</title>
        <authorList>
            <person name="Stanborough T."/>
            <person name="Fegan N."/>
            <person name="Powell S.M."/>
            <person name="Singh T."/>
            <person name="Tamplin M.L."/>
            <person name="Chandry P.S."/>
        </authorList>
    </citation>
    <scope>NUCLEOTIDE SEQUENCE [LARGE SCALE GENOMIC DNA]</scope>
    <source>
        <strain evidence="3 4">F1820</strain>
    </source>
</reference>
<gene>
    <name evidence="3" type="ORF">CJF43_17260</name>
</gene>
<dbReference type="Proteomes" id="UP000216113">
    <property type="component" value="Unassembled WGS sequence"/>
</dbReference>
<organism evidence="3 4">
    <name type="scientific">Pseudomonas fragi</name>
    <dbReference type="NCBI Taxonomy" id="296"/>
    <lineage>
        <taxon>Bacteria</taxon>
        <taxon>Pseudomonadati</taxon>
        <taxon>Pseudomonadota</taxon>
        <taxon>Gammaproteobacteria</taxon>
        <taxon>Pseudomonadales</taxon>
        <taxon>Pseudomonadaceae</taxon>
        <taxon>Pseudomonas</taxon>
    </lineage>
</organism>
<keyword evidence="2" id="KW-0732">Signal</keyword>
<feature type="coiled-coil region" evidence="1">
    <location>
        <begin position="124"/>
        <end position="196"/>
    </location>
</feature>
<keyword evidence="1" id="KW-0175">Coiled coil</keyword>
<evidence type="ECO:0000256" key="2">
    <source>
        <dbReference type="SAM" id="SignalP"/>
    </source>
</evidence>
<evidence type="ECO:0000256" key="1">
    <source>
        <dbReference type="SAM" id="Coils"/>
    </source>
</evidence>
<comment type="caution">
    <text evidence="3">The sequence shown here is derived from an EMBL/GenBank/DDBJ whole genome shotgun (WGS) entry which is preliminary data.</text>
</comment>
<evidence type="ECO:0008006" key="5">
    <source>
        <dbReference type="Google" id="ProtNLM"/>
    </source>
</evidence>
<name>A0A266LTH9_PSEFR</name>
<protein>
    <recommendedName>
        <fullName evidence="5">Lipoprotein</fullName>
    </recommendedName>
</protein>
<feature type="signal peptide" evidence="2">
    <location>
        <begin position="1"/>
        <end position="22"/>
    </location>
</feature>
<accession>A0A266LTH9</accession>
<feature type="chain" id="PRO_5013079994" description="Lipoprotein" evidence="2">
    <location>
        <begin position="23"/>
        <end position="360"/>
    </location>
</feature>
<dbReference type="AlphaFoldDB" id="A0A266LTH9"/>
<evidence type="ECO:0000313" key="4">
    <source>
        <dbReference type="Proteomes" id="UP000216113"/>
    </source>
</evidence>
<dbReference type="PROSITE" id="PS51257">
    <property type="entry name" value="PROKAR_LIPOPROTEIN"/>
    <property type="match status" value="1"/>
</dbReference>
<sequence>MQVFPRKILATAVLIASMAMLAGCEDKIEATSMPIMKASVQQVTKDMEPVEKVKFQQAFQTGMNYAYAKHHDGRTPEENVMGILGQMMGGIQGRNVDTSADDATEQEILKMMDGKTPSKIIAQQEEWNKELAKLKEQWQKAQDEIAANRQREMEERAKNQKLEFARQRKIQISQNIAQLESNIPVLEARISEAEIKKKPYTEAVADFKNVEIKNIGIKADGKRKRFVEFDVINNTKFTFNQILFGIDVNAGSTNITTKSGSDNFPGEGVAPGSTQHVSYSISASGAYKYAPSDLTVDVKFIEAADKGKNVIVAESLDDAGWKRWTENSYVSDKNNLEQVKKRIEDLKTQLVDMDKPETSA</sequence>
<dbReference type="EMBL" id="NQKL01000014">
    <property type="protein sequence ID" value="OZY40585.1"/>
    <property type="molecule type" value="Genomic_DNA"/>
</dbReference>